<evidence type="ECO:0000256" key="2">
    <source>
        <dbReference type="ARBA" id="ARBA00022737"/>
    </source>
</evidence>
<proteinExistence type="predicted"/>
<evidence type="ECO:0000256" key="1">
    <source>
        <dbReference type="ARBA" id="ARBA00004123"/>
    </source>
</evidence>
<dbReference type="PROSITE" id="PS50102">
    <property type="entry name" value="RRM"/>
    <property type="match status" value="1"/>
</dbReference>
<gene>
    <name evidence="7" type="ORF">ECPE_LOCUS17326</name>
</gene>
<dbReference type="Proteomes" id="UP000272942">
    <property type="component" value="Unassembled WGS sequence"/>
</dbReference>
<dbReference type="Gene3D" id="3.30.70.330">
    <property type="match status" value="1"/>
</dbReference>
<dbReference type="AlphaFoldDB" id="A0A3P8LEC8"/>
<dbReference type="PANTHER" id="PTHR48039">
    <property type="entry name" value="RNA-BINDING MOTIF PROTEIN 14B"/>
    <property type="match status" value="1"/>
</dbReference>
<keyword evidence="2" id="KW-0677">Repeat</keyword>
<dbReference type="OrthoDB" id="3945418at2759"/>
<dbReference type="CDD" id="cd12416">
    <property type="entry name" value="RRM4_RBM28_like"/>
    <property type="match status" value="1"/>
</dbReference>
<dbReference type="InterPro" id="IPR000504">
    <property type="entry name" value="RRM_dom"/>
</dbReference>
<evidence type="ECO:0000259" key="6">
    <source>
        <dbReference type="PROSITE" id="PS50102"/>
    </source>
</evidence>
<sequence length="247" mass="28269">MFTLDNRTMHLSIAVSRTEAQQIRQSRHAPTAGKISDVQTELSVAGESMARHLHHTGRNLHLARIGIIRPGTAAAEGLSAEDLERRESLLRAKKIKLQNPNVFISDVRLCVRNLPLSVTDEQLKQVCQDIIGKAKHCRITEANPFCDPRCFTLLFQQCRVMRNLQPGRQQFRSLGYAFVTFVQHKHALKVLNELNNNPDVFPNQRRPIVEFSLENILALEKKRRRAERCAVGDTWIFLFQVVTHSFK</sequence>
<reference evidence="7 8" key="1">
    <citation type="submission" date="2018-11" db="EMBL/GenBank/DDBJ databases">
        <authorList>
            <consortium name="Pathogen Informatics"/>
        </authorList>
    </citation>
    <scope>NUCLEOTIDE SEQUENCE [LARGE SCALE GENOMIC DNA]</scope>
    <source>
        <strain evidence="7 8">Egypt</strain>
    </source>
</reference>
<accession>A0A3P8LEC8</accession>
<name>A0A3P8LEC8_9TREM</name>
<keyword evidence="4" id="KW-0539">Nucleus</keyword>
<dbReference type="FunFam" id="3.30.70.330:FF:000182">
    <property type="entry name" value="RNA-binding motif protein 28"/>
    <property type="match status" value="1"/>
</dbReference>
<evidence type="ECO:0000256" key="3">
    <source>
        <dbReference type="ARBA" id="ARBA00022884"/>
    </source>
</evidence>
<feature type="domain" description="RRM" evidence="6">
    <location>
        <begin position="107"/>
        <end position="214"/>
    </location>
</feature>
<dbReference type="InterPro" id="IPR051945">
    <property type="entry name" value="RRM_MRD1_RNA_proc_ribogen"/>
</dbReference>
<protein>
    <recommendedName>
        <fullName evidence="6">RRM domain-containing protein</fullName>
    </recommendedName>
</protein>
<keyword evidence="8" id="KW-1185">Reference proteome</keyword>
<dbReference type="EMBL" id="UZAN01068689">
    <property type="protein sequence ID" value="VDP94616.1"/>
    <property type="molecule type" value="Genomic_DNA"/>
</dbReference>
<dbReference type="PANTHER" id="PTHR48039:SF5">
    <property type="entry name" value="RNA-BINDING PROTEIN 28"/>
    <property type="match status" value="1"/>
</dbReference>
<dbReference type="SMART" id="SM00360">
    <property type="entry name" value="RRM"/>
    <property type="match status" value="1"/>
</dbReference>
<evidence type="ECO:0000256" key="5">
    <source>
        <dbReference type="PROSITE-ProRule" id="PRU00176"/>
    </source>
</evidence>
<keyword evidence="3 5" id="KW-0694">RNA-binding</keyword>
<dbReference type="InterPro" id="IPR012677">
    <property type="entry name" value="Nucleotide-bd_a/b_plait_sf"/>
</dbReference>
<evidence type="ECO:0000313" key="7">
    <source>
        <dbReference type="EMBL" id="VDP94616.1"/>
    </source>
</evidence>
<evidence type="ECO:0000256" key="4">
    <source>
        <dbReference type="ARBA" id="ARBA00023242"/>
    </source>
</evidence>
<comment type="subcellular location">
    <subcellularLocation>
        <location evidence="1">Nucleus</location>
    </subcellularLocation>
</comment>
<dbReference type="GO" id="GO:0005730">
    <property type="term" value="C:nucleolus"/>
    <property type="evidence" value="ECO:0007669"/>
    <property type="project" value="TreeGrafter"/>
</dbReference>
<dbReference type="SUPFAM" id="SSF54928">
    <property type="entry name" value="RNA-binding domain, RBD"/>
    <property type="match status" value="1"/>
</dbReference>
<dbReference type="GO" id="GO:0003729">
    <property type="term" value="F:mRNA binding"/>
    <property type="evidence" value="ECO:0007669"/>
    <property type="project" value="TreeGrafter"/>
</dbReference>
<organism evidence="7 8">
    <name type="scientific">Echinostoma caproni</name>
    <dbReference type="NCBI Taxonomy" id="27848"/>
    <lineage>
        <taxon>Eukaryota</taxon>
        <taxon>Metazoa</taxon>
        <taxon>Spiralia</taxon>
        <taxon>Lophotrochozoa</taxon>
        <taxon>Platyhelminthes</taxon>
        <taxon>Trematoda</taxon>
        <taxon>Digenea</taxon>
        <taxon>Plagiorchiida</taxon>
        <taxon>Echinostomata</taxon>
        <taxon>Echinostomatoidea</taxon>
        <taxon>Echinostomatidae</taxon>
        <taxon>Echinostoma</taxon>
    </lineage>
</organism>
<dbReference type="InterPro" id="IPR035979">
    <property type="entry name" value="RBD_domain_sf"/>
</dbReference>
<evidence type="ECO:0000313" key="8">
    <source>
        <dbReference type="Proteomes" id="UP000272942"/>
    </source>
</evidence>